<evidence type="ECO:0000256" key="1">
    <source>
        <dbReference type="ARBA" id="ARBA00004651"/>
    </source>
</evidence>
<keyword evidence="3" id="KW-1003">Cell membrane</keyword>
<keyword evidence="2" id="KW-0813">Transport</keyword>
<feature type="transmembrane region" description="Helical" evidence="7">
    <location>
        <begin position="55"/>
        <end position="78"/>
    </location>
</feature>
<organism evidence="8">
    <name type="scientific">marine metagenome</name>
    <dbReference type="NCBI Taxonomy" id="408172"/>
    <lineage>
        <taxon>unclassified sequences</taxon>
        <taxon>metagenomes</taxon>
        <taxon>ecological metagenomes</taxon>
    </lineage>
</organism>
<dbReference type="AlphaFoldDB" id="A0A382XEG8"/>
<accession>A0A382XEG8</accession>
<keyword evidence="5 7" id="KW-1133">Transmembrane helix</keyword>
<evidence type="ECO:0000256" key="6">
    <source>
        <dbReference type="ARBA" id="ARBA00023136"/>
    </source>
</evidence>
<dbReference type="GO" id="GO:0005886">
    <property type="term" value="C:plasma membrane"/>
    <property type="evidence" value="ECO:0007669"/>
    <property type="project" value="UniProtKB-SubCell"/>
</dbReference>
<evidence type="ECO:0008006" key="9">
    <source>
        <dbReference type="Google" id="ProtNLM"/>
    </source>
</evidence>
<evidence type="ECO:0000256" key="3">
    <source>
        <dbReference type="ARBA" id="ARBA00022475"/>
    </source>
</evidence>
<evidence type="ECO:0000256" key="5">
    <source>
        <dbReference type="ARBA" id="ARBA00022989"/>
    </source>
</evidence>
<proteinExistence type="predicted"/>
<name>A0A382XEG8_9ZZZZ</name>
<evidence type="ECO:0000256" key="4">
    <source>
        <dbReference type="ARBA" id="ARBA00022692"/>
    </source>
</evidence>
<evidence type="ECO:0000313" key="8">
    <source>
        <dbReference type="EMBL" id="SVD69229.1"/>
    </source>
</evidence>
<evidence type="ECO:0000256" key="7">
    <source>
        <dbReference type="SAM" id="Phobius"/>
    </source>
</evidence>
<feature type="transmembrane region" description="Helical" evidence="7">
    <location>
        <begin position="188"/>
        <end position="208"/>
    </location>
</feature>
<dbReference type="PANTHER" id="PTHR23513:SF11">
    <property type="entry name" value="STAPHYLOFERRIN A TRANSPORTER"/>
    <property type="match status" value="1"/>
</dbReference>
<feature type="transmembrane region" description="Helical" evidence="7">
    <location>
        <begin position="25"/>
        <end position="43"/>
    </location>
</feature>
<dbReference type="EMBL" id="UINC01166984">
    <property type="protein sequence ID" value="SVD69229.1"/>
    <property type="molecule type" value="Genomic_DNA"/>
</dbReference>
<gene>
    <name evidence="8" type="ORF">METZ01_LOCUS422083</name>
</gene>
<dbReference type="Pfam" id="PF05977">
    <property type="entry name" value="MFS_3"/>
    <property type="match status" value="1"/>
</dbReference>
<feature type="non-terminal residue" evidence="8">
    <location>
        <position position="251"/>
    </location>
</feature>
<dbReference type="PANTHER" id="PTHR23513">
    <property type="entry name" value="INTEGRAL MEMBRANE EFFLUX PROTEIN-RELATED"/>
    <property type="match status" value="1"/>
</dbReference>
<sequence>MASLNGFGRYFGGIGRALSERNYRVYWYGHLFSSNGVWIYLISSQWLMFHLIQSPAWLGAVGFAYMSPVLFFGPLAGAISDRYGHRRTGLIALSLGIVTSFMTAIAIVTGILTPVLLIVFTLVQGVFFSFDFPARQALILQLIERKNLSAAIGMNTTTFHTAGFTGPIIGSVILSFGNLTFGEPLGAALSYMTSAMAFCCMVLGVARVRIINPLPVIRSNKPLIPAVLSDLRAGIHYIMECSDLKMIMLLS</sequence>
<dbReference type="Gene3D" id="1.20.1250.20">
    <property type="entry name" value="MFS general substrate transporter like domains"/>
    <property type="match status" value="1"/>
</dbReference>
<protein>
    <recommendedName>
        <fullName evidence="9">Major facilitator superfamily (MFS) profile domain-containing protein</fullName>
    </recommendedName>
</protein>
<keyword evidence="6 7" id="KW-0472">Membrane</keyword>
<reference evidence="8" key="1">
    <citation type="submission" date="2018-05" db="EMBL/GenBank/DDBJ databases">
        <authorList>
            <person name="Lanie J.A."/>
            <person name="Ng W.-L."/>
            <person name="Kazmierczak K.M."/>
            <person name="Andrzejewski T.M."/>
            <person name="Davidsen T.M."/>
            <person name="Wayne K.J."/>
            <person name="Tettelin H."/>
            <person name="Glass J.I."/>
            <person name="Rusch D."/>
            <person name="Podicherti R."/>
            <person name="Tsui H.-C.T."/>
            <person name="Winkler M.E."/>
        </authorList>
    </citation>
    <scope>NUCLEOTIDE SEQUENCE</scope>
</reference>
<dbReference type="SUPFAM" id="SSF103473">
    <property type="entry name" value="MFS general substrate transporter"/>
    <property type="match status" value="1"/>
</dbReference>
<keyword evidence="4 7" id="KW-0812">Transmembrane</keyword>
<feature type="transmembrane region" description="Helical" evidence="7">
    <location>
        <begin position="115"/>
        <end position="132"/>
    </location>
</feature>
<feature type="transmembrane region" description="Helical" evidence="7">
    <location>
        <begin position="152"/>
        <end position="176"/>
    </location>
</feature>
<dbReference type="InterPro" id="IPR010290">
    <property type="entry name" value="TM_effector"/>
</dbReference>
<dbReference type="InterPro" id="IPR036259">
    <property type="entry name" value="MFS_trans_sf"/>
</dbReference>
<evidence type="ECO:0000256" key="2">
    <source>
        <dbReference type="ARBA" id="ARBA00022448"/>
    </source>
</evidence>
<comment type="subcellular location">
    <subcellularLocation>
        <location evidence="1">Cell membrane</location>
        <topology evidence="1">Multi-pass membrane protein</topology>
    </subcellularLocation>
</comment>
<feature type="transmembrane region" description="Helical" evidence="7">
    <location>
        <begin position="90"/>
        <end position="109"/>
    </location>
</feature>